<comment type="similarity">
    <text evidence="1 4">Belongs to the glycosyl hydrolase 30 family.</text>
</comment>
<name>A0ABW9KKJ8_9BACT</name>
<evidence type="ECO:0000256" key="3">
    <source>
        <dbReference type="ARBA" id="ARBA00022801"/>
    </source>
</evidence>
<evidence type="ECO:0000259" key="7">
    <source>
        <dbReference type="Pfam" id="PF17189"/>
    </source>
</evidence>
<proteinExistence type="inferred from homology"/>
<protein>
    <submittedName>
        <fullName evidence="8">Glycoside hydrolase family 30 protein</fullName>
    </submittedName>
</protein>
<dbReference type="Pfam" id="PF02055">
    <property type="entry name" value="Glyco_hydro_30"/>
    <property type="match status" value="1"/>
</dbReference>
<evidence type="ECO:0000256" key="4">
    <source>
        <dbReference type="RuleBase" id="RU361188"/>
    </source>
</evidence>
<dbReference type="InterPro" id="IPR033452">
    <property type="entry name" value="GH30_C"/>
</dbReference>
<dbReference type="PRINTS" id="PR00843">
    <property type="entry name" value="GLHYDRLASE30"/>
</dbReference>
<dbReference type="SUPFAM" id="SSF51445">
    <property type="entry name" value="(Trans)glycosidases"/>
    <property type="match status" value="1"/>
</dbReference>
<dbReference type="InterPro" id="IPR033453">
    <property type="entry name" value="Glyco_hydro_30_TIM-barrel"/>
</dbReference>
<feature type="signal peptide" evidence="5">
    <location>
        <begin position="1"/>
        <end position="29"/>
    </location>
</feature>
<sequence length="474" mass="51475">MKQWSHTLRSAVAGSLAITALYLPAVAPAQSKKAAGIWLTTPDRANLLARKPVLRWKKADVIASDAIVVDDTKRFQTMDGFGHALTGGSAQLLMKMSAAKRSALLHELFDAKGGIGTSYVRVSIGASDMNDHVYTYDDMPAGQTDAELQHFSVAEDEKDVIPVLREILVIQPHLHIVASPWTAPAWMKDNGAVKGGSLQPQFYEVYAHYLVDYVQAMQRHGITINAITPQNEPENPKNTPSMIVTSAEEAEFIGKHLGPAIARSGLRTKIIDFDHNCDHPEYGIDLLKDPEAYRYTDGTGFHLYLGTVDAMSQVHDAFPNKNLYFTEQMVIPKRGHPELAIAEPVARLIIGAPENWSRNVLLWNLAADPQNGPHTSDGGCPICVGAMTLDGDTVTRHEAYYTAAHASEFVPPGSVRVSSASPGTLPHVAFVTPSGNRVLIVSNTTADEAHFAIRNCGKQAQTTLPAGAVATYVW</sequence>
<feature type="domain" description="Glycosyl hydrolase family 30 TIM-barrel" evidence="6">
    <location>
        <begin position="79"/>
        <end position="410"/>
    </location>
</feature>
<dbReference type="InterPro" id="IPR001139">
    <property type="entry name" value="Glyco_hydro_30"/>
</dbReference>
<accession>A0ABW9KKJ8</accession>
<dbReference type="Pfam" id="PF17189">
    <property type="entry name" value="Glyco_hydro_30C"/>
    <property type="match status" value="1"/>
</dbReference>
<comment type="caution">
    <text evidence="8">The sequence shown here is derived from an EMBL/GenBank/DDBJ whole genome shotgun (WGS) entry which is preliminary data.</text>
</comment>
<gene>
    <name evidence="8" type="ORF">ACK2TP_08050</name>
</gene>
<dbReference type="PANTHER" id="PTHR11069">
    <property type="entry name" value="GLUCOSYLCERAMIDASE"/>
    <property type="match status" value="1"/>
</dbReference>
<dbReference type="Proteomes" id="UP001634747">
    <property type="component" value="Unassembled WGS sequence"/>
</dbReference>
<keyword evidence="9" id="KW-1185">Reference proteome</keyword>
<evidence type="ECO:0000256" key="1">
    <source>
        <dbReference type="ARBA" id="ARBA00005382"/>
    </source>
</evidence>
<keyword evidence="4" id="KW-0326">Glycosidase</keyword>
<organism evidence="8 9">
    <name type="scientific">Terriglobus aquaticus</name>
    <dbReference type="NCBI Taxonomy" id="940139"/>
    <lineage>
        <taxon>Bacteria</taxon>
        <taxon>Pseudomonadati</taxon>
        <taxon>Acidobacteriota</taxon>
        <taxon>Terriglobia</taxon>
        <taxon>Terriglobales</taxon>
        <taxon>Acidobacteriaceae</taxon>
        <taxon>Terriglobus</taxon>
    </lineage>
</organism>
<evidence type="ECO:0000313" key="8">
    <source>
        <dbReference type="EMBL" id="MFN2975713.1"/>
    </source>
</evidence>
<dbReference type="PANTHER" id="PTHR11069:SF23">
    <property type="entry name" value="LYSOSOMAL ACID GLUCOSYLCERAMIDASE"/>
    <property type="match status" value="1"/>
</dbReference>
<keyword evidence="3 4" id="KW-0378">Hydrolase</keyword>
<dbReference type="GO" id="GO:0016787">
    <property type="term" value="F:hydrolase activity"/>
    <property type="evidence" value="ECO:0007669"/>
    <property type="project" value="UniProtKB-KW"/>
</dbReference>
<dbReference type="Gene3D" id="3.20.20.80">
    <property type="entry name" value="Glycosidases"/>
    <property type="match status" value="1"/>
</dbReference>
<feature type="domain" description="Glycosyl hydrolase family 30 beta sandwich" evidence="7">
    <location>
        <begin position="413"/>
        <end position="472"/>
    </location>
</feature>
<evidence type="ECO:0000256" key="2">
    <source>
        <dbReference type="ARBA" id="ARBA00022729"/>
    </source>
</evidence>
<evidence type="ECO:0000313" key="9">
    <source>
        <dbReference type="Proteomes" id="UP001634747"/>
    </source>
</evidence>
<evidence type="ECO:0000256" key="5">
    <source>
        <dbReference type="SAM" id="SignalP"/>
    </source>
</evidence>
<feature type="chain" id="PRO_5046402953" evidence="5">
    <location>
        <begin position="30"/>
        <end position="474"/>
    </location>
</feature>
<dbReference type="InterPro" id="IPR013780">
    <property type="entry name" value="Glyco_hydro_b"/>
</dbReference>
<dbReference type="Gene3D" id="2.60.40.1180">
    <property type="entry name" value="Golgi alpha-mannosidase II"/>
    <property type="match status" value="1"/>
</dbReference>
<dbReference type="InterPro" id="IPR017853">
    <property type="entry name" value="GH"/>
</dbReference>
<dbReference type="RefSeq" id="WP_263412773.1">
    <property type="nucleotide sequence ID" value="NZ_BAABBH010000001.1"/>
</dbReference>
<dbReference type="EMBL" id="JBJYXY010000001">
    <property type="protein sequence ID" value="MFN2975713.1"/>
    <property type="molecule type" value="Genomic_DNA"/>
</dbReference>
<reference evidence="8 9" key="1">
    <citation type="submission" date="2024-12" db="EMBL/GenBank/DDBJ databases">
        <authorList>
            <person name="Lee Y."/>
        </authorList>
    </citation>
    <scope>NUCLEOTIDE SEQUENCE [LARGE SCALE GENOMIC DNA]</scope>
    <source>
        <strain evidence="8 9">03SUJ4</strain>
    </source>
</reference>
<keyword evidence="2 5" id="KW-0732">Signal</keyword>
<evidence type="ECO:0000259" key="6">
    <source>
        <dbReference type="Pfam" id="PF02055"/>
    </source>
</evidence>